<proteinExistence type="predicted"/>
<dbReference type="HOGENOM" id="CLU_3033873_0_0_1"/>
<sequence length="55" mass="6278">MPERMGWRGFARGSARPDDDVAPGAKVMKYFNPGFVLDMIRGPQSLLRIIRIHSY</sequence>
<accession>A0A0C3B4B3</accession>
<organism evidence="1 2">
    <name type="scientific">Serendipita vermifera MAFF 305830</name>
    <dbReference type="NCBI Taxonomy" id="933852"/>
    <lineage>
        <taxon>Eukaryota</taxon>
        <taxon>Fungi</taxon>
        <taxon>Dikarya</taxon>
        <taxon>Basidiomycota</taxon>
        <taxon>Agaricomycotina</taxon>
        <taxon>Agaricomycetes</taxon>
        <taxon>Sebacinales</taxon>
        <taxon>Serendipitaceae</taxon>
        <taxon>Serendipita</taxon>
    </lineage>
</organism>
<reference evidence="2" key="2">
    <citation type="submission" date="2015-01" db="EMBL/GenBank/DDBJ databases">
        <title>Evolutionary Origins and Diversification of the Mycorrhizal Mutualists.</title>
        <authorList>
            <consortium name="DOE Joint Genome Institute"/>
            <consortium name="Mycorrhizal Genomics Consortium"/>
            <person name="Kohler A."/>
            <person name="Kuo A."/>
            <person name="Nagy L.G."/>
            <person name="Floudas D."/>
            <person name="Copeland A."/>
            <person name="Barry K.W."/>
            <person name="Cichocki N."/>
            <person name="Veneault-Fourrey C."/>
            <person name="LaButti K."/>
            <person name="Lindquist E.A."/>
            <person name="Lipzen A."/>
            <person name="Lundell T."/>
            <person name="Morin E."/>
            <person name="Murat C."/>
            <person name="Riley R."/>
            <person name="Ohm R."/>
            <person name="Sun H."/>
            <person name="Tunlid A."/>
            <person name="Henrissat B."/>
            <person name="Grigoriev I.V."/>
            <person name="Hibbett D.S."/>
            <person name="Martin F."/>
        </authorList>
    </citation>
    <scope>NUCLEOTIDE SEQUENCE [LARGE SCALE GENOMIC DNA]</scope>
    <source>
        <strain evidence="2">MAFF 305830</strain>
    </source>
</reference>
<gene>
    <name evidence="1" type="ORF">M408DRAFT_25531</name>
</gene>
<dbReference type="AlphaFoldDB" id="A0A0C3B4B3"/>
<evidence type="ECO:0000313" key="1">
    <source>
        <dbReference type="EMBL" id="KIM26336.1"/>
    </source>
</evidence>
<dbReference type="Proteomes" id="UP000054097">
    <property type="component" value="Unassembled WGS sequence"/>
</dbReference>
<keyword evidence="2" id="KW-1185">Reference proteome</keyword>
<dbReference type="EMBL" id="KN824307">
    <property type="protein sequence ID" value="KIM26336.1"/>
    <property type="molecule type" value="Genomic_DNA"/>
</dbReference>
<name>A0A0C3B4B3_SERVB</name>
<evidence type="ECO:0000313" key="2">
    <source>
        <dbReference type="Proteomes" id="UP000054097"/>
    </source>
</evidence>
<reference evidence="1 2" key="1">
    <citation type="submission" date="2014-04" db="EMBL/GenBank/DDBJ databases">
        <authorList>
            <consortium name="DOE Joint Genome Institute"/>
            <person name="Kuo A."/>
            <person name="Zuccaro A."/>
            <person name="Kohler A."/>
            <person name="Nagy L.G."/>
            <person name="Floudas D."/>
            <person name="Copeland A."/>
            <person name="Barry K.W."/>
            <person name="Cichocki N."/>
            <person name="Veneault-Fourrey C."/>
            <person name="LaButti K."/>
            <person name="Lindquist E.A."/>
            <person name="Lipzen A."/>
            <person name="Lundell T."/>
            <person name="Morin E."/>
            <person name="Murat C."/>
            <person name="Sun H."/>
            <person name="Tunlid A."/>
            <person name="Henrissat B."/>
            <person name="Grigoriev I.V."/>
            <person name="Hibbett D.S."/>
            <person name="Martin F."/>
            <person name="Nordberg H.P."/>
            <person name="Cantor M.N."/>
            <person name="Hua S.X."/>
        </authorList>
    </citation>
    <scope>NUCLEOTIDE SEQUENCE [LARGE SCALE GENOMIC DNA]</scope>
    <source>
        <strain evidence="1 2">MAFF 305830</strain>
    </source>
</reference>
<protein>
    <submittedName>
        <fullName evidence="1">Uncharacterized protein</fullName>
    </submittedName>
</protein>